<proteinExistence type="inferred from homology"/>
<dbReference type="GO" id="GO:0008195">
    <property type="term" value="F:phosphatidate phosphatase activity"/>
    <property type="evidence" value="ECO:0007669"/>
    <property type="project" value="TreeGrafter"/>
</dbReference>
<comment type="similarity">
    <text evidence="2">Belongs to the PA-phosphatase related phosphoesterase family.</text>
</comment>
<keyword evidence="3 6" id="KW-0812">Transmembrane</keyword>
<feature type="transmembrane region" description="Helical" evidence="6">
    <location>
        <begin position="155"/>
        <end position="173"/>
    </location>
</feature>
<dbReference type="GO" id="GO:0006644">
    <property type="term" value="P:phospholipid metabolic process"/>
    <property type="evidence" value="ECO:0007669"/>
    <property type="project" value="InterPro"/>
</dbReference>
<dbReference type="EMBL" id="PEDP01000757">
    <property type="protein sequence ID" value="POS85022.1"/>
    <property type="molecule type" value="Genomic_DNA"/>
</dbReference>
<dbReference type="CDD" id="cd03390">
    <property type="entry name" value="PAP2_containing_1_like"/>
    <property type="match status" value="1"/>
</dbReference>
<dbReference type="InterPro" id="IPR043216">
    <property type="entry name" value="PAP-like"/>
</dbReference>
<feature type="transmembrane region" description="Helical" evidence="6">
    <location>
        <begin position="266"/>
        <end position="286"/>
    </location>
</feature>
<dbReference type="Proteomes" id="UP000237438">
    <property type="component" value="Unassembled WGS sequence"/>
</dbReference>
<organism evidence="8 9">
    <name type="scientific">Erysiphe pulchra</name>
    <dbReference type="NCBI Taxonomy" id="225359"/>
    <lineage>
        <taxon>Eukaryota</taxon>
        <taxon>Fungi</taxon>
        <taxon>Dikarya</taxon>
        <taxon>Ascomycota</taxon>
        <taxon>Pezizomycotina</taxon>
        <taxon>Leotiomycetes</taxon>
        <taxon>Erysiphales</taxon>
        <taxon>Erysiphaceae</taxon>
        <taxon>Erysiphe</taxon>
    </lineage>
</organism>
<dbReference type="Pfam" id="PF01569">
    <property type="entry name" value="PAP2"/>
    <property type="match status" value="1"/>
</dbReference>
<evidence type="ECO:0000256" key="5">
    <source>
        <dbReference type="ARBA" id="ARBA00023136"/>
    </source>
</evidence>
<accession>A0A2S4PSL8</accession>
<dbReference type="InterPro" id="IPR000326">
    <property type="entry name" value="PAP2/HPO"/>
</dbReference>
<evidence type="ECO:0000256" key="2">
    <source>
        <dbReference type="ARBA" id="ARBA00008816"/>
    </source>
</evidence>
<name>A0A2S4PSL8_9PEZI</name>
<keyword evidence="9" id="KW-1185">Reference proteome</keyword>
<feature type="transmembrane region" description="Helical" evidence="6">
    <location>
        <begin position="236"/>
        <end position="254"/>
    </location>
</feature>
<dbReference type="STRING" id="225359.A0A2S4PSL8"/>
<reference evidence="8 9" key="1">
    <citation type="submission" date="2017-10" db="EMBL/GenBank/DDBJ databases">
        <title>Development of genomic resources for the powdery mildew, Erysiphe pulchra.</title>
        <authorList>
            <person name="Wadl P.A."/>
            <person name="Mack B.M."/>
            <person name="Moore G."/>
            <person name="Beltz S.B."/>
        </authorList>
    </citation>
    <scope>NUCLEOTIDE SEQUENCE [LARGE SCALE GENOMIC DNA]</scope>
    <source>
        <strain evidence="8">Cflorida</strain>
    </source>
</reference>
<evidence type="ECO:0000256" key="4">
    <source>
        <dbReference type="ARBA" id="ARBA00022989"/>
    </source>
</evidence>
<sequence length="375" mass="41824">MPNKRPFLLENPEISFPYQVHEKVPVQLLALYALGGPALVILTICLVLVPGPTTSKSTPRSAIWRRRMWEINVGWLGLGLSLSLTVFITGVMKNLFGKPRPDLLSRCIPDLANLEKHRVGGFFGTDVVSADICQQTDRFILEDGFRSYPSGHSSFASGGLIYLSLYLASKLAVSIPQLSRSTLTKYNKIQNSAFPSLTNLFASKQESDRINFQKTTGSYDRLELPKAIRSQAAAPPLYLLIFIAVPFSASIYIASTRYSDFRHHGFDILFGYMIGVFCSIFSFRFYHLPIGHGAGWAWGARSSSRSFWSGVGIGSYVGSASNWQEEIEMPLQFERDPSDIENQQNTVSSNDQVELLPMQVRLDPIDVELLPAKNK</sequence>
<comment type="caution">
    <text evidence="8">The sequence shown here is derived from an EMBL/GenBank/DDBJ whole genome shotgun (WGS) entry which is preliminary data.</text>
</comment>
<feature type="domain" description="Phosphatidic acid phosphatase type 2/haloperoxidase" evidence="7">
    <location>
        <begin position="73"/>
        <end position="283"/>
    </location>
</feature>
<dbReference type="InterPro" id="IPR036938">
    <property type="entry name" value="PAP2/HPO_sf"/>
</dbReference>
<evidence type="ECO:0000256" key="6">
    <source>
        <dbReference type="SAM" id="Phobius"/>
    </source>
</evidence>
<dbReference type="AlphaFoldDB" id="A0A2S4PSL8"/>
<evidence type="ECO:0000256" key="3">
    <source>
        <dbReference type="ARBA" id="ARBA00022692"/>
    </source>
</evidence>
<comment type="subcellular location">
    <subcellularLocation>
        <location evidence="1">Membrane</location>
        <topology evidence="1">Multi-pass membrane protein</topology>
    </subcellularLocation>
</comment>
<dbReference type="PANTHER" id="PTHR10165">
    <property type="entry name" value="LIPID PHOSPHATE PHOSPHATASE"/>
    <property type="match status" value="1"/>
</dbReference>
<evidence type="ECO:0000259" key="7">
    <source>
        <dbReference type="SMART" id="SM00014"/>
    </source>
</evidence>
<keyword evidence="5 6" id="KW-0472">Membrane</keyword>
<evidence type="ECO:0000313" key="8">
    <source>
        <dbReference type="EMBL" id="POS85022.1"/>
    </source>
</evidence>
<dbReference type="GO" id="GO:0046839">
    <property type="term" value="P:phospholipid dephosphorylation"/>
    <property type="evidence" value="ECO:0007669"/>
    <property type="project" value="TreeGrafter"/>
</dbReference>
<dbReference type="GO" id="GO:0016020">
    <property type="term" value="C:membrane"/>
    <property type="evidence" value="ECO:0007669"/>
    <property type="project" value="UniProtKB-SubCell"/>
</dbReference>
<evidence type="ECO:0000256" key="1">
    <source>
        <dbReference type="ARBA" id="ARBA00004141"/>
    </source>
</evidence>
<dbReference type="SMART" id="SM00014">
    <property type="entry name" value="acidPPc"/>
    <property type="match status" value="1"/>
</dbReference>
<dbReference type="PANTHER" id="PTHR10165:SF154">
    <property type="entry name" value="PAP2 DOMAIN PROTEIN (AFU_ORTHOLOGUE AFUA_1G09730)"/>
    <property type="match status" value="1"/>
</dbReference>
<evidence type="ECO:0000313" key="9">
    <source>
        <dbReference type="Proteomes" id="UP000237438"/>
    </source>
</evidence>
<gene>
    <name evidence="8" type="ORF">EPUL_006136</name>
</gene>
<protein>
    <recommendedName>
        <fullName evidence="7">Phosphatidic acid phosphatase type 2/haloperoxidase domain-containing protein</fullName>
    </recommendedName>
</protein>
<feature type="transmembrane region" description="Helical" evidence="6">
    <location>
        <begin position="71"/>
        <end position="92"/>
    </location>
</feature>
<feature type="transmembrane region" description="Helical" evidence="6">
    <location>
        <begin position="29"/>
        <end position="50"/>
    </location>
</feature>
<keyword evidence="4 6" id="KW-1133">Transmembrane helix</keyword>
<dbReference type="Gene3D" id="1.20.144.10">
    <property type="entry name" value="Phosphatidic acid phosphatase type 2/haloperoxidase"/>
    <property type="match status" value="1"/>
</dbReference>
<dbReference type="OrthoDB" id="8907274at2759"/>
<dbReference type="SUPFAM" id="SSF48317">
    <property type="entry name" value="Acid phosphatase/Vanadium-dependent haloperoxidase"/>
    <property type="match status" value="1"/>
</dbReference>